<dbReference type="EC" id="3.2.1.4" evidence="6"/>
<keyword evidence="1 6" id="KW-0378">Hydrolase</keyword>
<reference evidence="6 7" key="1">
    <citation type="submission" date="2020-08" db="EMBL/GenBank/DDBJ databases">
        <title>Genomic Encyclopedia of Type Strains, Phase IV (KMG-V): Genome sequencing to study the core and pangenomes of soil and plant-associated prokaryotes.</title>
        <authorList>
            <person name="Whitman W."/>
        </authorList>
    </citation>
    <scope>NUCLEOTIDE SEQUENCE [LARGE SCALE GENOMIC DNA]</scope>
    <source>
        <strain evidence="6 7">X5P2</strain>
    </source>
</reference>
<dbReference type="AlphaFoldDB" id="A0A9X0QAK2"/>
<keyword evidence="2" id="KW-0119">Carbohydrate metabolism</keyword>
<dbReference type="GO" id="GO:0000272">
    <property type="term" value="P:polysaccharide catabolic process"/>
    <property type="evidence" value="ECO:0007669"/>
    <property type="project" value="UniProtKB-KW"/>
</dbReference>
<comment type="caution">
    <text evidence="6">The sequence shown here is derived from an EMBL/GenBank/DDBJ whole genome shotgun (WGS) entry which is preliminary data.</text>
</comment>
<evidence type="ECO:0000256" key="2">
    <source>
        <dbReference type="ARBA" id="ARBA00023277"/>
    </source>
</evidence>
<evidence type="ECO:0000256" key="4">
    <source>
        <dbReference type="ARBA" id="ARBA00023326"/>
    </source>
</evidence>
<dbReference type="InterPro" id="IPR012341">
    <property type="entry name" value="6hp_glycosidase-like_sf"/>
</dbReference>
<dbReference type="Pfam" id="PF00759">
    <property type="entry name" value="Glyco_hydro_9"/>
    <property type="match status" value="1"/>
</dbReference>
<keyword evidence="3 6" id="KW-0326">Glycosidase</keyword>
<dbReference type="SUPFAM" id="SSF48208">
    <property type="entry name" value="Six-hairpin glycosidases"/>
    <property type="match status" value="1"/>
</dbReference>
<protein>
    <submittedName>
        <fullName evidence="6">Endoglucanase</fullName>
        <ecNumber evidence="6">3.2.1.4</ecNumber>
    </submittedName>
</protein>
<evidence type="ECO:0000256" key="3">
    <source>
        <dbReference type="ARBA" id="ARBA00023295"/>
    </source>
</evidence>
<evidence type="ECO:0000313" key="7">
    <source>
        <dbReference type="Proteomes" id="UP000535182"/>
    </source>
</evidence>
<feature type="domain" description="Glycoside hydrolase family 9" evidence="5">
    <location>
        <begin position="71"/>
        <end position="655"/>
    </location>
</feature>
<sequence>MFQVVDDAGNVAYRGKVADPSGTWSNSKKLTYQVYALDFNVPSGHSYSINVSGPVPASSPRFAVDRPELLYPGLLVNSLFFYETQRDGPDFIRNELRTAPGHLKDKSARTYLTPPLDDNDFINNVPPAPPLSPASPSKIDASGGWWDAGDYEKYVQTLTYTAALMQIGVRDFPDQMGRTAPLYPPAPPNSVSYAGKSHGGPVSSDFSSEAKFGVDWLLKMWDGSTGRLAYQVDNSQDWNYYGEGTPSSASGNCGGTYNTPYCLITEYDIWTLPQAADIFQQVGDPQPCDPLTTFYICNRPVFVAPPSASKISPNLAGRLAADFSLCYQLNRKQDPALAHRCLKEAEDVFARADTTYPDPAPSDGGGSCPTCLLTIAPFDGYPESVWEDDMELGATELYFALRSATEEQDVPPGLPQVDASFYLRQAAQFARNYVVNIYKPGFTDTLNLYDVSGLAHFELYRAMELAGDPGGLALSKSAIRSQLLRQVDDAIAQADSDPWGFGDQWSAGDTTSHGAGLSVMASEAYLLTNSPRYNQYSQRWLANIMGANSWGSSFIVGDGSTFPNCIQHQVANLVGALNGTSGGTLILWGAATEGPASSATSGVVGGMILCPANGVDTFKKFNGNSGTFNRSQAAVFQDNVQSYSTTEPAIDLTSTSFLMWSWRMAKQPQF</sequence>
<organism evidence="6 7">
    <name type="scientific">Tunturiibacter gelidiferens</name>
    <dbReference type="NCBI Taxonomy" id="3069689"/>
    <lineage>
        <taxon>Bacteria</taxon>
        <taxon>Pseudomonadati</taxon>
        <taxon>Acidobacteriota</taxon>
        <taxon>Terriglobia</taxon>
        <taxon>Terriglobales</taxon>
        <taxon>Acidobacteriaceae</taxon>
        <taxon>Tunturiibacter</taxon>
    </lineage>
</organism>
<dbReference type="InterPro" id="IPR008928">
    <property type="entry name" value="6-hairpin_glycosidase_sf"/>
</dbReference>
<keyword evidence="7" id="KW-1185">Reference proteome</keyword>
<proteinExistence type="predicted"/>
<evidence type="ECO:0000256" key="1">
    <source>
        <dbReference type="ARBA" id="ARBA00022801"/>
    </source>
</evidence>
<dbReference type="EMBL" id="JACHEB010000001">
    <property type="protein sequence ID" value="MBB5326718.1"/>
    <property type="molecule type" value="Genomic_DNA"/>
</dbReference>
<evidence type="ECO:0000313" key="6">
    <source>
        <dbReference type="EMBL" id="MBB5326718.1"/>
    </source>
</evidence>
<dbReference type="Proteomes" id="UP000535182">
    <property type="component" value="Unassembled WGS sequence"/>
</dbReference>
<dbReference type="PANTHER" id="PTHR22298">
    <property type="entry name" value="ENDO-1,4-BETA-GLUCANASE"/>
    <property type="match status" value="1"/>
</dbReference>
<dbReference type="Gene3D" id="1.50.10.10">
    <property type="match status" value="1"/>
</dbReference>
<dbReference type="InterPro" id="IPR001701">
    <property type="entry name" value="Glyco_hydro_9"/>
</dbReference>
<name>A0A9X0QAK2_9BACT</name>
<dbReference type="GO" id="GO:0008810">
    <property type="term" value="F:cellulase activity"/>
    <property type="evidence" value="ECO:0007669"/>
    <property type="project" value="UniProtKB-EC"/>
</dbReference>
<accession>A0A9X0QAK2</accession>
<gene>
    <name evidence="6" type="ORF">HDF14_000312</name>
</gene>
<evidence type="ECO:0000259" key="5">
    <source>
        <dbReference type="Pfam" id="PF00759"/>
    </source>
</evidence>
<keyword evidence="4" id="KW-0624">Polysaccharide degradation</keyword>